<keyword evidence="9 10" id="KW-0119">Carbohydrate metabolism</keyword>
<comment type="similarity">
    <text evidence="4 10">Belongs to the glycosyl hydrolase 13 family. GlgB subfamily.</text>
</comment>
<dbReference type="InterPro" id="IPR014756">
    <property type="entry name" value="Ig_E-set"/>
</dbReference>
<dbReference type="Gene3D" id="2.60.40.10">
    <property type="entry name" value="Immunoglobulins"/>
    <property type="match status" value="2"/>
</dbReference>
<dbReference type="PANTHER" id="PTHR43651">
    <property type="entry name" value="1,4-ALPHA-GLUCAN-BRANCHING ENZYME"/>
    <property type="match status" value="1"/>
</dbReference>
<keyword evidence="7 10" id="KW-0808">Transferase</keyword>
<organism evidence="12 13">
    <name type="scientific">Achromobacter seleniivolatilans</name>
    <dbReference type="NCBI Taxonomy" id="3047478"/>
    <lineage>
        <taxon>Bacteria</taxon>
        <taxon>Pseudomonadati</taxon>
        <taxon>Pseudomonadota</taxon>
        <taxon>Betaproteobacteria</taxon>
        <taxon>Burkholderiales</taxon>
        <taxon>Alcaligenaceae</taxon>
        <taxon>Achromobacter</taxon>
    </lineage>
</organism>
<dbReference type="NCBIfam" id="TIGR01515">
    <property type="entry name" value="branching_enzym"/>
    <property type="match status" value="1"/>
</dbReference>
<evidence type="ECO:0000256" key="4">
    <source>
        <dbReference type="ARBA" id="ARBA00009000"/>
    </source>
</evidence>
<dbReference type="SUPFAM" id="SSF51011">
    <property type="entry name" value="Glycosyl hydrolase domain"/>
    <property type="match status" value="1"/>
</dbReference>
<dbReference type="InterPro" id="IPR006048">
    <property type="entry name" value="A-amylase/branching_C"/>
</dbReference>
<sequence length="735" mass="80058">MNHRAVPFQQSPEFTPGEVAAPDLTALASGSHSDPFAILGPHDGVVRVMAPGASAVSLVYPDGARAVLQEQVQGLYTGAACAARAGQPGSYQLAIQWPGGEQITADPYAFGPLLPDTGLEALAGGDWQAARDLLGARLDSVDGISGLRCAIWAPNARRVAIVGDFNSWDGRRHPMRLRHAAGVWELFIPGVSAGARYKFAITSGSGVITFKADPLARRTEMPPATASVVDDPAPYPWTDDAWMQSRAGRQTPSSPISIYEVHAGSWVAHDGGRCAWDQLADKLPAYALAMGFSHVELMPIMEYPFGGSWGYQPLGLFAPSARFGPPAAFARFVDRCHASGIGVILDWVPAHFPDDAHGLALMDGTALYEYSDPREGYHPDWHTLVYNLGRTEVKAFMIASAMHWLDHFHIDGLRVDAVASMLYRDYSRNPGEWIPNRYGGRENLEAVEFLRELNTTVRDRQPGAIVVAEESTAWPGVTAPVSEGGLGFHYKWNMGWMHDTLRYVEEDPVYRKFHHHDITFGMVYAYSERFVLPLSHDEVVHGKGSLLNKMPGDHAAKLANLRAYLGFMWAHPGKKLLFMGGEIAQPAEWNHDAVLDWNLLDNPGHKGVQRLVADLNRIYQASPALHEHDADPEGFAWVVFDDADNSVLAFLRLGNGPAMLAVSNFTPVARHGYRVGVPLAGRWSETLNSDAGCYGGSGQGNQGAAHSLAESAHGHPQCLPLMLPPLSTLLFTHEG</sequence>
<dbReference type="EMBL" id="CP132976">
    <property type="protein sequence ID" value="WMD22215.1"/>
    <property type="molecule type" value="Genomic_DNA"/>
</dbReference>
<dbReference type="InterPro" id="IPR017853">
    <property type="entry name" value="GH"/>
</dbReference>
<gene>
    <name evidence="10 12" type="primary">glgB</name>
    <name evidence="12" type="ORF">RAS12_07505</name>
</gene>
<dbReference type="HAMAP" id="MF_00685">
    <property type="entry name" value="GlgB"/>
    <property type="match status" value="1"/>
</dbReference>
<dbReference type="Gene3D" id="2.60.40.1180">
    <property type="entry name" value="Golgi alpha-mannosidase II"/>
    <property type="match status" value="1"/>
</dbReference>
<dbReference type="InterPro" id="IPR013780">
    <property type="entry name" value="Glyco_hydro_b"/>
</dbReference>
<dbReference type="SUPFAM" id="SSF81296">
    <property type="entry name" value="E set domains"/>
    <property type="match status" value="2"/>
</dbReference>
<evidence type="ECO:0000256" key="9">
    <source>
        <dbReference type="ARBA" id="ARBA00023277"/>
    </source>
</evidence>
<dbReference type="InterPro" id="IPR006047">
    <property type="entry name" value="GH13_cat_dom"/>
</dbReference>
<dbReference type="NCBIfam" id="NF008967">
    <property type="entry name" value="PRK12313.1"/>
    <property type="match status" value="1"/>
</dbReference>
<evidence type="ECO:0000256" key="10">
    <source>
        <dbReference type="HAMAP-Rule" id="MF_00685"/>
    </source>
</evidence>
<evidence type="ECO:0000256" key="5">
    <source>
        <dbReference type="ARBA" id="ARBA00022600"/>
    </source>
</evidence>
<dbReference type="Gene3D" id="3.20.20.80">
    <property type="entry name" value="Glycosidases"/>
    <property type="match status" value="1"/>
</dbReference>
<evidence type="ECO:0000256" key="3">
    <source>
        <dbReference type="ARBA" id="ARBA00004964"/>
    </source>
</evidence>
<feature type="active site" description="Nucleophile" evidence="10">
    <location>
        <position position="416"/>
    </location>
</feature>
<evidence type="ECO:0000256" key="7">
    <source>
        <dbReference type="ARBA" id="ARBA00022679"/>
    </source>
</evidence>
<dbReference type="SUPFAM" id="SSF51445">
    <property type="entry name" value="(Trans)glycosidases"/>
    <property type="match status" value="1"/>
</dbReference>
<dbReference type="Pfam" id="PF02806">
    <property type="entry name" value="Alpha-amylase_C"/>
    <property type="match status" value="1"/>
</dbReference>
<dbReference type="EC" id="2.4.1.18" evidence="10"/>
<dbReference type="NCBIfam" id="NF003811">
    <property type="entry name" value="PRK05402.1"/>
    <property type="match status" value="1"/>
</dbReference>
<evidence type="ECO:0000256" key="8">
    <source>
        <dbReference type="ARBA" id="ARBA00023056"/>
    </source>
</evidence>
<dbReference type="CDD" id="cd11322">
    <property type="entry name" value="AmyAc_Glg_BE"/>
    <property type="match status" value="1"/>
</dbReference>
<proteinExistence type="inferred from homology"/>
<comment type="catalytic activity">
    <reaction evidence="1 10">
        <text>Transfers a segment of a (1-&gt;4)-alpha-D-glucan chain to a primary hydroxy group in a similar glucan chain.</text>
        <dbReference type="EC" id="2.4.1.18"/>
    </reaction>
</comment>
<dbReference type="InterPro" id="IPR013783">
    <property type="entry name" value="Ig-like_fold"/>
</dbReference>
<name>A0ABY9M6A1_9BURK</name>
<dbReference type="Pfam" id="PF02922">
    <property type="entry name" value="CBM_48"/>
    <property type="match status" value="1"/>
</dbReference>
<dbReference type="InterPro" id="IPR054169">
    <property type="entry name" value="GlgB_N"/>
</dbReference>
<comment type="pathway">
    <text evidence="3 10">Glycan biosynthesis; glycogen biosynthesis.</text>
</comment>
<dbReference type="PANTHER" id="PTHR43651:SF3">
    <property type="entry name" value="1,4-ALPHA-GLUCAN-BRANCHING ENZYME"/>
    <property type="match status" value="1"/>
</dbReference>
<dbReference type="CDD" id="cd02855">
    <property type="entry name" value="E_set_GBE_prok_N"/>
    <property type="match status" value="1"/>
</dbReference>
<dbReference type="SMART" id="SM00642">
    <property type="entry name" value="Aamy"/>
    <property type="match status" value="1"/>
</dbReference>
<dbReference type="PIRSF" id="PIRSF000463">
    <property type="entry name" value="GlgB"/>
    <property type="match status" value="1"/>
</dbReference>
<dbReference type="InterPro" id="IPR037439">
    <property type="entry name" value="Branching_enzy"/>
</dbReference>
<feature type="domain" description="Glycosyl hydrolase family 13 catalytic" evidence="11">
    <location>
        <begin position="260"/>
        <end position="628"/>
    </location>
</feature>
<dbReference type="InterPro" id="IPR006407">
    <property type="entry name" value="GlgB"/>
</dbReference>
<feature type="active site" description="Proton donor" evidence="10">
    <location>
        <position position="469"/>
    </location>
</feature>
<dbReference type="InterPro" id="IPR004193">
    <property type="entry name" value="Glyco_hydro_13_N"/>
</dbReference>
<dbReference type="Proteomes" id="UP001234798">
    <property type="component" value="Chromosome"/>
</dbReference>
<dbReference type="Pfam" id="PF22019">
    <property type="entry name" value="GlgB_N"/>
    <property type="match status" value="1"/>
</dbReference>
<keyword evidence="13" id="KW-1185">Reference proteome</keyword>
<reference evidence="12 13" key="1">
    <citation type="submission" date="2023-08" db="EMBL/GenBank/DDBJ databases">
        <title>Achromobacter seleniivolatilans sp. nov., isolated from seleniferous soil.</title>
        <authorList>
            <person name="Zhang S."/>
            <person name="Li K."/>
            <person name="Peng J."/>
            <person name="Zhao Q."/>
            <person name="Wang H."/>
            <person name="Guo Y."/>
        </authorList>
    </citation>
    <scope>NUCLEOTIDE SEQUENCE [LARGE SCALE GENOMIC DNA]</scope>
    <source>
        <strain evidence="12 13">R39</strain>
    </source>
</reference>
<evidence type="ECO:0000259" key="11">
    <source>
        <dbReference type="SMART" id="SM00642"/>
    </source>
</evidence>
<comment type="subunit">
    <text evidence="10">Monomer.</text>
</comment>
<protein>
    <recommendedName>
        <fullName evidence="10">1,4-alpha-glucan branching enzyme GlgB</fullName>
        <ecNumber evidence="10">2.4.1.18</ecNumber>
    </recommendedName>
    <alternativeName>
        <fullName evidence="10">1,4-alpha-D-glucan:1,4-alpha-D-glucan 6-glucosyl-transferase</fullName>
    </alternativeName>
    <alternativeName>
        <fullName evidence="10">Alpha-(1-&gt;4)-glucan branching enzyme</fullName>
    </alternativeName>
    <alternativeName>
        <fullName evidence="10">Glycogen branching enzyme</fullName>
        <shortName evidence="10">BE</shortName>
    </alternativeName>
</protein>
<keyword evidence="6 10" id="KW-0328">Glycosyltransferase</keyword>
<dbReference type="RefSeq" id="WP_306946827.1">
    <property type="nucleotide sequence ID" value="NZ_CP132976.1"/>
</dbReference>
<accession>A0ABY9M6A1</accession>
<dbReference type="InterPro" id="IPR044143">
    <property type="entry name" value="GlgB_N_E_set_prok"/>
</dbReference>
<evidence type="ECO:0000256" key="6">
    <source>
        <dbReference type="ARBA" id="ARBA00022676"/>
    </source>
</evidence>
<keyword evidence="8 10" id="KW-0320">Glycogen biosynthesis</keyword>
<evidence type="ECO:0000313" key="12">
    <source>
        <dbReference type="EMBL" id="WMD22215.1"/>
    </source>
</evidence>
<keyword evidence="5 10" id="KW-0321">Glycogen metabolism</keyword>
<evidence type="ECO:0000256" key="1">
    <source>
        <dbReference type="ARBA" id="ARBA00000826"/>
    </source>
</evidence>
<evidence type="ECO:0000256" key="2">
    <source>
        <dbReference type="ARBA" id="ARBA00002953"/>
    </source>
</evidence>
<dbReference type="GO" id="GO:0003844">
    <property type="term" value="F:1,4-alpha-glucan branching enzyme activity"/>
    <property type="evidence" value="ECO:0007669"/>
    <property type="project" value="UniProtKB-EC"/>
</dbReference>
<comment type="function">
    <text evidence="2 10">Catalyzes the formation of the alpha-1,6-glucosidic linkages in glycogen by scission of a 1,4-alpha-linked oligosaccharide from growing alpha-1,4-glucan chains and the subsequent attachment of the oligosaccharide to the alpha-1,6 position.</text>
</comment>
<evidence type="ECO:0000313" key="13">
    <source>
        <dbReference type="Proteomes" id="UP001234798"/>
    </source>
</evidence>